<feature type="domain" description="LysM" evidence="3">
    <location>
        <begin position="316"/>
        <end position="360"/>
    </location>
</feature>
<evidence type="ECO:0000256" key="2">
    <source>
        <dbReference type="SAM" id="MobiDB-lite"/>
    </source>
</evidence>
<dbReference type="CDD" id="cd12797">
    <property type="entry name" value="M23_peptidase"/>
    <property type="match status" value="1"/>
</dbReference>
<dbReference type="STRING" id="56107.Cylst_3516"/>
<feature type="compositionally biased region" description="Polar residues" evidence="2">
    <location>
        <begin position="239"/>
        <end position="264"/>
    </location>
</feature>
<evidence type="ECO:0000313" key="5">
    <source>
        <dbReference type="Proteomes" id="UP000010475"/>
    </source>
</evidence>
<protein>
    <submittedName>
        <fullName evidence="4">Metalloendopeptidase-like membrane protein</fullName>
    </submittedName>
</protein>
<dbReference type="PANTHER" id="PTHR21666:SF270">
    <property type="entry name" value="MUREIN HYDROLASE ACTIVATOR ENVC"/>
    <property type="match status" value="1"/>
</dbReference>
<dbReference type="PATRIC" id="fig|56107.3.peg.3865"/>
<dbReference type="CDD" id="cd00118">
    <property type="entry name" value="LysM"/>
    <property type="match status" value="1"/>
</dbReference>
<dbReference type="GO" id="GO:0004222">
    <property type="term" value="F:metalloendopeptidase activity"/>
    <property type="evidence" value="ECO:0007669"/>
    <property type="project" value="TreeGrafter"/>
</dbReference>
<dbReference type="InterPro" id="IPR036779">
    <property type="entry name" value="LysM_dom_sf"/>
</dbReference>
<dbReference type="eggNOG" id="COG1388">
    <property type="taxonomic scope" value="Bacteria"/>
</dbReference>
<dbReference type="Gene3D" id="3.10.350.10">
    <property type="entry name" value="LysM domain"/>
    <property type="match status" value="1"/>
</dbReference>
<dbReference type="HOGENOM" id="CLU_015589_1_0_3"/>
<dbReference type="PROSITE" id="PS51782">
    <property type="entry name" value="LYSM"/>
    <property type="match status" value="1"/>
</dbReference>
<sequence length="797" mass="83639">MKRALKKRVKAVLKNNPSSDDAPVEHLNVINPKVNRRARTQAAMIGLAISMGATSLLVTRQSDQAQAAAPVGSQKAASTIPAASETEVKFATTKLESSAVSTASVPENPVIVEPTAVSQVPGLEAKWQIAASSMAVQVPASEAISRSTVADKNTVYIQPQVAKGLSDTNTTVQGTVQTAKQLSEPSQQFSSPEGVAGGQPSSVIVNTASDEVNAQLKAQQEFALNRLQEKSNRLRKSLAQLQSGETKNSSQAGIELAQPTTVAESTVKAPSESVTDASKSSLISKLKQNKETSAAMQQLPMPAPATPKVAAPSARTAYEVKPGDTLAAIASNHGTSVSELVKANNLANPNQLQISQKLMIPVAGLERSTVAQPQVVTQPTVAQTSSTFTIVTPSVNAASIKANLPVASQLPVIADNTNVTVPTQVTINNQIQANTANAIASSGAQPIANSGALPIADRTAIRAIAPETAPDNSYGVGGDTPVPKAFTEYQLAQKPTQKVAKGKSNERLRSLQAEIERLRQKYRAQQSGTATPEVTEIDTAVSESAAIPIPVMKSRDFAASSPFSQPNAVQIPVPRPILPSYSAQPVKPLFRATQPANEPINPEFLSNQGGSRWSPSRARLGTPKSGVNAADSLGKMRGTTVSPQLPPLAAVDQYLPRAIDPAATPNPSSFSTAYIWPAKGVLTSGYGWRWGRMHKGIDIANSTGTPIYAAAEGVVEKAGWNNGGYGNLVDIRHSDGTLTRYGHNSRILVQVGQQVQQGQTIAAMGSTGFSTGPHTHFEVHTAAKKAVNPIAFLPARL</sequence>
<dbReference type="Gene3D" id="2.70.70.10">
    <property type="entry name" value="Glucose Permease (Domain IIA)"/>
    <property type="match status" value="1"/>
</dbReference>
<evidence type="ECO:0000256" key="1">
    <source>
        <dbReference type="SAM" id="Coils"/>
    </source>
</evidence>
<dbReference type="RefSeq" id="WP_015208904.1">
    <property type="nucleotide sequence ID" value="NC_019757.1"/>
</dbReference>
<feature type="compositionally biased region" description="Polar residues" evidence="2">
    <location>
        <begin position="604"/>
        <end position="614"/>
    </location>
</feature>
<dbReference type="SUPFAM" id="SSF51261">
    <property type="entry name" value="Duplicated hybrid motif"/>
    <property type="match status" value="1"/>
</dbReference>
<dbReference type="EMBL" id="CP003642">
    <property type="protein sequence ID" value="AFZ25656.1"/>
    <property type="molecule type" value="Genomic_DNA"/>
</dbReference>
<dbReference type="PANTHER" id="PTHR21666">
    <property type="entry name" value="PEPTIDASE-RELATED"/>
    <property type="match status" value="1"/>
</dbReference>
<organism evidence="4 5">
    <name type="scientific">Cylindrospermum stagnale PCC 7417</name>
    <dbReference type="NCBI Taxonomy" id="56107"/>
    <lineage>
        <taxon>Bacteria</taxon>
        <taxon>Bacillati</taxon>
        <taxon>Cyanobacteriota</taxon>
        <taxon>Cyanophyceae</taxon>
        <taxon>Nostocales</taxon>
        <taxon>Nostocaceae</taxon>
        <taxon>Cylindrospermum</taxon>
    </lineage>
</organism>
<accession>K9X0U4</accession>
<dbReference type="InterPro" id="IPR018392">
    <property type="entry name" value="LysM"/>
</dbReference>
<dbReference type="Pfam" id="PF01476">
    <property type="entry name" value="LysM"/>
    <property type="match status" value="1"/>
</dbReference>
<feature type="region of interest" description="Disordered" evidence="2">
    <location>
        <begin position="182"/>
        <end position="201"/>
    </location>
</feature>
<keyword evidence="1" id="KW-0175">Coiled coil</keyword>
<dbReference type="InterPro" id="IPR050570">
    <property type="entry name" value="Cell_wall_metabolism_enzyme"/>
</dbReference>
<feature type="compositionally biased region" description="Polar residues" evidence="2">
    <location>
        <begin position="272"/>
        <end position="281"/>
    </location>
</feature>
<dbReference type="AlphaFoldDB" id="K9X0U4"/>
<dbReference type="InterPro" id="IPR016047">
    <property type="entry name" value="M23ase_b-sheet_dom"/>
</dbReference>
<evidence type="ECO:0000313" key="4">
    <source>
        <dbReference type="EMBL" id="AFZ25656.1"/>
    </source>
</evidence>
<proteinExistence type="predicted"/>
<reference evidence="4 5" key="1">
    <citation type="submission" date="2012-06" db="EMBL/GenBank/DDBJ databases">
        <title>Finished chromosome of genome of Cylindrospermum stagnale PCC 7417.</title>
        <authorList>
            <consortium name="US DOE Joint Genome Institute"/>
            <person name="Gugger M."/>
            <person name="Coursin T."/>
            <person name="Rippka R."/>
            <person name="Tandeau De Marsac N."/>
            <person name="Huntemann M."/>
            <person name="Wei C.-L."/>
            <person name="Han J."/>
            <person name="Detter J.C."/>
            <person name="Han C."/>
            <person name="Tapia R."/>
            <person name="Chen A."/>
            <person name="Kyrpides N."/>
            <person name="Mavromatis K."/>
            <person name="Markowitz V."/>
            <person name="Szeto E."/>
            <person name="Ivanova N."/>
            <person name="Pagani I."/>
            <person name="Pati A."/>
            <person name="Goodwin L."/>
            <person name="Nordberg H.P."/>
            <person name="Cantor M.N."/>
            <person name="Hua S.X."/>
            <person name="Woyke T."/>
            <person name="Kerfeld C.A."/>
        </authorList>
    </citation>
    <scope>NUCLEOTIDE SEQUENCE [LARGE SCALE GENOMIC DNA]</scope>
    <source>
        <strain evidence="4 5">PCC 7417</strain>
    </source>
</reference>
<dbReference type="OrthoDB" id="9805070at2"/>
<keyword evidence="5" id="KW-1185">Reference proteome</keyword>
<feature type="region of interest" description="Disordered" evidence="2">
    <location>
        <begin position="239"/>
        <end position="281"/>
    </location>
</feature>
<gene>
    <name evidence="4" type="ORF">Cylst_3516</name>
</gene>
<dbReference type="SMART" id="SM00257">
    <property type="entry name" value="LysM"/>
    <property type="match status" value="1"/>
</dbReference>
<dbReference type="Pfam" id="PF01551">
    <property type="entry name" value="Peptidase_M23"/>
    <property type="match status" value="1"/>
</dbReference>
<dbReference type="SUPFAM" id="SSF54106">
    <property type="entry name" value="LysM domain"/>
    <property type="match status" value="1"/>
</dbReference>
<dbReference type="KEGG" id="csg:Cylst_3516"/>
<dbReference type="Proteomes" id="UP000010475">
    <property type="component" value="Chromosome"/>
</dbReference>
<evidence type="ECO:0000259" key="3">
    <source>
        <dbReference type="PROSITE" id="PS51782"/>
    </source>
</evidence>
<feature type="compositionally biased region" description="Polar residues" evidence="2">
    <location>
        <begin position="182"/>
        <end position="191"/>
    </location>
</feature>
<feature type="region of interest" description="Disordered" evidence="2">
    <location>
        <begin position="604"/>
        <end position="641"/>
    </location>
</feature>
<dbReference type="eggNOG" id="COG0739">
    <property type="taxonomic scope" value="Bacteria"/>
</dbReference>
<feature type="coiled-coil region" evidence="1">
    <location>
        <begin position="501"/>
        <end position="528"/>
    </location>
</feature>
<dbReference type="InterPro" id="IPR011055">
    <property type="entry name" value="Dup_hybrid_motif"/>
</dbReference>
<name>K9X0U4_9NOST</name>